<evidence type="ECO:0000313" key="1">
    <source>
        <dbReference type="EMBL" id="GMF29792.1"/>
    </source>
</evidence>
<dbReference type="AlphaFoldDB" id="A0A9W6X4B9"/>
<reference evidence="1" key="1">
    <citation type="submission" date="2023-04" db="EMBL/GenBank/DDBJ databases">
        <title>Phytophthora lilii NBRC 32176.</title>
        <authorList>
            <person name="Ichikawa N."/>
            <person name="Sato H."/>
            <person name="Tonouchi N."/>
        </authorList>
    </citation>
    <scope>NUCLEOTIDE SEQUENCE</scope>
    <source>
        <strain evidence="1">NBRC 32176</strain>
    </source>
</reference>
<dbReference type="EMBL" id="BSXW01000797">
    <property type="protein sequence ID" value="GMF29792.1"/>
    <property type="molecule type" value="Genomic_DNA"/>
</dbReference>
<protein>
    <submittedName>
        <fullName evidence="1">Unnamed protein product</fullName>
    </submittedName>
</protein>
<gene>
    <name evidence="1" type="ORF">Plil01_001267100</name>
</gene>
<evidence type="ECO:0000313" key="2">
    <source>
        <dbReference type="Proteomes" id="UP001165083"/>
    </source>
</evidence>
<keyword evidence="2" id="KW-1185">Reference proteome</keyword>
<organism evidence="1 2">
    <name type="scientific">Phytophthora lilii</name>
    <dbReference type="NCBI Taxonomy" id="2077276"/>
    <lineage>
        <taxon>Eukaryota</taxon>
        <taxon>Sar</taxon>
        <taxon>Stramenopiles</taxon>
        <taxon>Oomycota</taxon>
        <taxon>Peronosporomycetes</taxon>
        <taxon>Peronosporales</taxon>
        <taxon>Peronosporaceae</taxon>
        <taxon>Phytophthora</taxon>
    </lineage>
</organism>
<dbReference type="Proteomes" id="UP001165083">
    <property type="component" value="Unassembled WGS sequence"/>
</dbReference>
<name>A0A9W6X4B9_9STRA</name>
<proteinExistence type="predicted"/>
<sequence>MPVVLLSGISKLLDEKGVGTGAMRKDELQSTIRELLTEAGLYQMTTVQSETYTEATGTIIYWRRDGKFHRLPENFEFPDVDAFGVCTCGSSEIHRWVILRYPPFKGLQLSDFSTKINQNRYSEWSMLVKHLRDAVKSSTERDLKPPQSQH</sequence>
<dbReference type="OrthoDB" id="128297at2759"/>
<accession>A0A9W6X4B9</accession>
<comment type="caution">
    <text evidence="1">The sequence shown here is derived from an EMBL/GenBank/DDBJ whole genome shotgun (WGS) entry which is preliminary data.</text>
</comment>